<proteinExistence type="predicted"/>
<protein>
    <submittedName>
        <fullName evidence="1">Uncharacterized protein</fullName>
    </submittedName>
</protein>
<reference evidence="1 2" key="1">
    <citation type="submission" date="2015-01" db="EMBL/GenBank/DDBJ databases">
        <title>The Genome Sequence of Cladophialophora immunda CBS83496.</title>
        <authorList>
            <consortium name="The Broad Institute Genomics Platform"/>
            <person name="Cuomo C."/>
            <person name="de Hoog S."/>
            <person name="Gorbushina A."/>
            <person name="Stielow B."/>
            <person name="Teixiera M."/>
            <person name="Abouelleil A."/>
            <person name="Chapman S.B."/>
            <person name="Priest M."/>
            <person name="Young S.K."/>
            <person name="Wortman J."/>
            <person name="Nusbaum C."/>
            <person name="Birren B."/>
        </authorList>
    </citation>
    <scope>NUCLEOTIDE SEQUENCE [LARGE SCALE GENOMIC DNA]</scope>
    <source>
        <strain evidence="1 2">CBS 83496</strain>
    </source>
</reference>
<name>A0A0D2B038_9EURO</name>
<sequence length="125" mass="14730">MASPAIATAPLRILIIVKSPQSDEEIIKAFLRYARRSDSEYEKNQHYIHLDPDRRGSKSWSHLVLDMDVRETPSCNSDDLHLEIYKVKSENPEDELRFKLLAPQQHQQYYRQSKDYLASILRWGE</sequence>
<gene>
    <name evidence="1" type="ORF">PV07_02609</name>
</gene>
<dbReference type="Proteomes" id="UP000054466">
    <property type="component" value="Unassembled WGS sequence"/>
</dbReference>
<dbReference type="RefSeq" id="XP_016251133.1">
    <property type="nucleotide sequence ID" value="XM_016389231.1"/>
</dbReference>
<evidence type="ECO:0000313" key="1">
    <source>
        <dbReference type="EMBL" id="KIW30917.1"/>
    </source>
</evidence>
<accession>A0A0D2B038</accession>
<dbReference type="VEuPathDB" id="FungiDB:PV07_02609"/>
<dbReference type="OrthoDB" id="10412701at2759"/>
<dbReference type="EMBL" id="KN847041">
    <property type="protein sequence ID" value="KIW30917.1"/>
    <property type="molecule type" value="Genomic_DNA"/>
</dbReference>
<evidence type="ECO:0000313" key="2">
    <source>
        <dbReference type="Proteomes" id="UP000054466"/>
    </source>
</evidence>
<organism evidence="1 2">
    <name type="scientific">Cladophialophora immunda</name>
    <dbReference type="NCBI Taxonomy" id="569365"/>
    <lineage>
        <taxon>Eukaryota</taxon>
        <taxon>Fungi</taxon>
        <taxon>Dikarya</taxon>
        <taxon>Ascomycota</taxon>
        <taxon>Pezizomycotina</taxon>
        <taxon>Eurotiomycetes</taxon>
        <taxon>Chaetothyriomycetidae</taxon>
        <taxon>Chaetothyriales</taxon>
        <taxon>Herpotrichiellaceae</taxon>
        <taxon>Cladophialophora</taxon>
    </lineage>
</organism>
<dbReference type="AlphaFoldDB" id="A0A0D2B038"/>
<dbReference type="GeneID" id="27341803"/>
<dbReference type="HOGENOM" id="CLU_162802_0_0_1"/>
<keyword evidence="2" id="KW-1185">Reference proteome</keyword>